<dbReference type="Gene3D" id="1.20.1260.20">
    <property type="entry name" value="PPE superfamily"/>
    <property type="match status" value="1"/>
</dbReference>
<feature type="region of interest" description="Disordered" evidence="1">
    <location>
        <begin position="1"/>
        <end position="21"/>
    </location>
</feature>
<dbReference type="Proteomes" id="UP001595867">
    <property type="component" value="Unassembled WGS sequence"/>
</dbReference>
<proteinExistence type="predicted"/>
<reference evidence="3" key="1">
    <citation type="journal article" date="2019" name="Int. J. Syst. Evol. Microbiol.">
        <title>The Global Catalogue of Microorganisms (GCM) 10K type strain sequencing project: providing services to taxonomists for standard genome sequencing and annotation.</title>
        <authorList>
            <consortium name="The Broad Institute Genomics Platform"/>
            <consortium name="The Broad Institute Genome Sequencing Center for Infectious Disease"/>
            <person name="Wu L."/>
            <person name="Ma J."/>
        </authorList>
    </citation>
    <scope>NUCLEOTIDE SEQUENCE [LARGE SCALE GENOMIC DNA]</scope>
    <source>
        <strain evidence="3">TBRC 5832</strain>
    </source>
</reference>
<evidence type="ECO:0000313" key="3">
    <source>
        <dbReference type="Proteomes" id="UP001595867"/>
    </source>
</evidence>
<gene>
    <name evidence="2" type="ORF">ACFO0C_25010</name>
</gene>
<name>A0ABV8IZH6_9ACTN</name>
<dbReference type="InterPro" id="IPR036689">
    <property type="entry name" value="ESAT-6-like_sf"/>
</dbReference>
<accession>A0ABV8IZH6</accession>
<dbReference type="InterPro" id="IPR038332">
    <property type="entry name" value="PPE_sf"/>
</dbReference>
<dbReference type="SUPFAM" id="SSF140453">
    <property type="entry name" value="EsxAB dimer-like"/>
    <property type="match status" value="1"/>
</dbReference>
<organism evidence="2 3">
    <name type="scientific">Actinoplanes subglobosus</name>
    <dbReference type="NCBI Taxonomy" id="1547892"/>
    <lineage>
        <taxon>Bacteria</taxon>
        <taxon>Bacillati</taxon>
        <taxon>Actinomycetota</taxon>
        <taxon>Actinomycetes</taxon>
        <taxon>Micromonosporales</taxon>
        <taxon>Micromonosporaceae</taxon>
        <taxon>Actinoplanes</taxon>
    </lineage>
</organism>
<evidence type="ECO:0000313" key="2">
    <source>
        <dbReference type="EMBL" id="MFC4068199.1"/>
    </source>
</evidence>
<dbReference type="EMBL" id="JBHSBL010000018">
    <property type="protein sequence ID" value="MFC4068199.1"/>
    <property type="molecule type" value="Genomic_DNA"/>
</dbReference>
<sequence length="244" mass="24747">MTAAFTESSGPQVTPTSALSHASGASPASGLSLADSFQGVLQAVDGGGWADSALAGGAFAAEAVATVIDPFGALLANGLGWALEYFEPLREILDRLTGLPDVVAAHAAAWHDMATELGAMAGDLQSCLTTGTPDWQGEAAATYQNLMANNVDVLGGLSVLADTMSSATRAAGNLVTLTRDLVRDLIADLVARVIIWAGEALLVVTIPVVAAQIASAVAKWAGRIASCTSALITSLSNLTRLLNS</sequence>
<evidence type="ECO:0000256" key="1">
    <source>
        <dbReference type="SAM" id="MobiDB-lite"/>
    </source>
</evidence>
<keyword evidence="3" id="KW-1185">Reference proteome</keyword>
<protein>
    <submittedName>
        <fullName evidence="2">WXG100 family type VII secretion target</fullName>
    </submittedName>
</protein>
<feature type="compositionally biased region" description="Polar residues" evidence="1">
    <location>
        <begin position="1"/>
        <end position="16"/>
    </location>
</feature>
<comment type="caution">
    <text evidence="2">The sequence shown here is derived from an EMBL/GenBank/DDBJ whole genome shotgun (WGS) entry which is preliminary data.</text>
</comment>
<dbReference type="RefSeq" id="WP_378069066.1">
    <property type="nucleotide sequence ID" value="NZ_JBHSBL010000018.1"/>
</dbReference>